<evidence type="ECO:0000259" key="5">
    <source>
        <dbReference type="Pfam" id="PF04198"/>
    </source>
</evidence>
<accession>U4TP48</accession>
<evidence type="ECO:0000313" key="6">
    <source>
        <dbReference type="EMBL" id="ERL65225.1"/>
    </source>
</evidence>
<dbReference type="PANTHER" id="PTHR34294:SF1">
    <property type="entry name" value="TRANSCRIPTIONAL REGULATOR LSRR"/>
    <property type="match status" value="1"/>
</dbReference>
<dbReference type="Proteomes" id="UP000030647">
    <property type="component" value="Unassembled WGS sequence"/>
</dbReference>
<dbReference type="GO" id="GO:0003677">
    <property type="term" value="F:DNA binding"/>
    <property type="evidence" value="ECO:0007669"/>
    <property type="project" value="UniProtKB-KW"/>
</dbReference>
<dbReference type="InterPro" id="IPR051054">
    <property type="entry name" value="SorC_transcr_regulators"/>
</dbReference>
<dbReference type="PANTHER" id="PTHR34294">
    <property type="entry name" value="TRANSCRIPTIONAL REGULATOR-RELATED"/>
    <property type="match status" value="1"/>
</dbReference>
<keyword evidence="7" id="KW-1185">Reference proteome</keyword>
<gene>
    <name evidence="6" type="ORF">L248_2900</name>
</gene>
<sequence>MAMASAEHQALLTAIAQDYYYSRASISELADKYHTSRYYVEKYLTEAQNSGLVTITIQSPATRLHALEQRFQAAFSIPHLAIIQDAANPTQTVDQVVTYAAHQYQPLIRTLHVVGLTWGGTVYDVIQHFAADDVPALHFTQYMGENMKYHSQAGSTRMVEMAANKFSAQYHTLVGPLYVFDPEARRLLAAEPAVTPTLALCQRLDLIITGIGTLASIDSIPVWHAQRDRIIPPDRAGEAAGVLYGRPYTVQGTFIAPDDVPVFGAPLTQTLAVPRRLAIVTSKFKTQATLGALRGGLLTDLVMSEGVANRIAAEAAELQ</sequence>
<dbReference type="HOGENOM" id="CLU_054506_1_1_9"/>
<proteinExistence type="inferred from homology"/>
<dbReference type="GO" id="GO:0030246">
    <property type="term" value="F:carbohydrate binding"/>
    <property type="evidence" value="ECO:0007669"/>
    <property type="project" value="InterPro"/>
</dbReference>
<keyword evidence="2" id="KW-0805">Transcription regulation</keyword>
<dbReference type="Pfam" id="PF04198">
    <property type="entry name" value="Sugar-bind"/>
    <property type="match status" value="1"/>
</dbReference>
<dbReference type="InterPro" id="IPR037171">
    <property type="entry name" value="NagB/RpiA_transferase-like"/>
</dbReference>
<evidence type="ECO:0000256" key="1">
    <source>
        <dbReference type="ARBA" id="ARBA00010466"/>
    </source>
</evidence>
<dbReference type="Gene3D" id="1.10.10.60">
    <property type="entry name" value="Homeodomain-like"/>
    <property type="match status" value="1"/>
</dbReference>
<dbReference type="SUPFAM" id="SSF100950">
    <property type="entry name" value="NagB/RpiA/CoA transferase-like"/>
    <property type="match status" value="1"/>
</dbReference>
<reference evidence="7" key="1">
    <citation type="journal article" date="2013" name="Genome Announc.">
        <title>Whole-Genome Sequencing of Lactobacillus shenzhenensis Strain LY-73T.</title>
        <authorList>
            <person name="Lin Z."/>
            <person name="Liu Z."/>
            <person name="Yang R."/>
            <person name="Zou Y."/>
            <person name="Wan D."/>
            <person name="Chen J."/>
            <person name="Guo M."/>
            <person name="Zhao J."/>
            <person name="Fang C."/>
            <person name="Yang R."/>
            <person name="Liu F."/>
        </authorList>
    </citation>
    <scope>NUCLEOTIDE SEQUENCE [LARGE SCALE GENOMIC DNA]</scope>
    <source>
        <strain evidence="7">LY-73</strain>
    </source>
</reference>
<keyword evidence="4" id="KW-0804">Transcription</keyword>
<feature type="domain" description="Sugar-binding" evidence="5">
    <location>
        <begin position="61"/>
        <end position="311"/>
    </location>
</feature>
<evidence type="ECO:0000256" key="2">
    <source>
        <dbReference type="ARBA" id="ARBA00023015"/>
    </source>
</evidence>
<dbReference type="AlphaFoldDB" id="U4TP48"/>
<evidence type="ECO:0000256" key="3">
    <source>
        <dbReference type="ARBA" id="ARBA00023125"/>
    </source>
</evidence>
<dbReference type="eggNOG" id="COG2390">
    <property type="taxonomic scope" value="Bacteria"/>
</dbReference>
<dbReference type="EMBL" id="KI271588">
    <property type="protein sequence ID" value="ERL65225.1"/>
    <property type="molecule type" value="Genomic_DNA"/>
</dbReference>
<evidence type="ECO:0000256" key="4">
    <source>
        <dbReference type="ARBA" id="ARBA00023163"/>
    </source>
</evidence>
<keyword evidence="3" id="KW-0238">DNA-binding</keyword>
<dbReference type="RefSeq" id="WP_022529485.1">
    <property type="nucleotide sequence ID" value="NZ_KI271588.1"/>
</dbReference>
<dbReference type="InterPro" id="IPR007324">
    <property type="entry name" value="Sugar-bd_dom_put"/>
</dbReference>
<protein>
    <recommendedName>
        <fullName evidence="5">Sugar-binding domain-containing protein</fullName>
    </recommendedName>
</protein>
<comment type="similarity">
    <text evidence="1">Belongs to the SorC transcriptional regulatory family.</text>
</comment>
<evidence type="ECO:0000313" key="7">
    <source>
        <dbReference type="Proteomes" id="UP000030647"/>
    </source>
</evidence>
<dbReference type="Gene3D" id="3.40.50.1360">
    <property type="match status" value="1"/>
</dbReference>
<dbReference type="STRING" id="1231336.L248_2900"/>
<organism evidence="6 7">
    <name type="scientific">Schleiferilactobacillus shenzhenensis LY-73</name>
    <dbReference type="NCBI Taxonomy" id="1231336"/>
    <lineage>
        <taxon>Bacteria</taxon>
        <taxon>Bacillati</taxon>
        <taxon>Bacillota</taxon>
        <taxon>Bacilli</taxon>
        <taxon>Lactobacillales</taxon>
        <taxon>Lactobacillaceae</taxon>
        <taxon>Schleiferilactobacillus</taxon>
    </lineage>
</organism>
<name>U4TP48_9LACO</name>